<evidence type="ECO:0000313" key="1">
    <source>
        <dbReference type="EMBL" id="MBB5912029.1"/>
    </source>
</evidence>
<dbReference type="RefSeq" id="WP_040753120.1">
    <property type="nucleotide sequence ID" value="NZ_JACHIT010000001.1"/>
</dbReference>
<keyword evidence="2" id="KW-1185">Reference proteome</keyword>
<dbReference type="Proteomes" id="UP000540412">
    <property type="component" value="Unassembled WGS sequence"/>
</dbReference>
<gene>
    <name evidence="1" type="ORF">BJY24_000896</name>
</gene>
<proteinExistence type="predicted"/>
<comment type="caution">
    <text evidence="1">The sequence shown here is derived from an EMBL/GenBank/DDBJ whole genome shotgun (WGS) entry which is preliminary data.</text>
</comment>
<sequence length="102" mass="10956">MTADRGEVILSQDSLIPGGVMYLIVSGEDYNSDQPDRRIVVEVVGPQFPAAGAYLYQLGRVGAAVLATPTTVPTDWLRGEPIATVDDAVMADIAARLARHFR</sequence>
<evidence type="ECO:0000313" key="2">
    <source>
        <dbReference type="Proteomes" id="UP000540412"/>
    </source>
</evidence>
<name>A0A7W9PAB1_9NOCA</name>
<organism evidence="1 2">
    <name type="scientific">Nocardia transvalensis</name>
    <dbReference type="NCBI Taxonomy" id="37333"/>
    <lineage>
        <taxon>Bacteria</taxon>
        <taxon>Bacillati</taxon>
        <taxon>Actinomycetota</taxon>
        <taxon>Actinomycetes</taxon>
        <taxon>Mycobacteriales</taxon>
        <taxon>Nocardiaceae</taxon>
        <taxon>Nocardia</taxon>
    </lineage>
</organism>
<dbReference type="AlphaFoldDB" id="A0A7W9PAB1"/>
<dbReference type="EMBL" id="JACHIT010000001">
    <property type="protein sequence ID" value="MBB5912029.1"/>
    <property type="molecule type" value="Genomic_DNA"/>
</dbReference>
<accession>A0A7W9PAB1</accession>
<protein>
    <submittedName>
        <fullName evidence="1">Uncharacterized protein</fullName>
    </submittedName>
</protein>
<reference evidence="1 2" key="1">
    <citation type="submission" date="2020-08" db="EMBL/GenBank/DDBJ databases">
        <title>Sequencing the genomes of 1000 actinobacteria strains.</title>
        <authorList>
            <person name="Klenk H.-P."/>
        </authorList>
    </citation>
    <scope>NUCLEOTIDE SEQUENCE [LARGE SCALE GENOMIC DNA]</scope>
    <source>
        <strain evidence="1 2">DSM 43582</strain>
    </source>
</reference>